<dbReference type="InterPro" id="IPR025587">
    <property type="entry name" value="DUF4351"/>
</dbReference>
<proteinExistence type="predicted"/>
<dbReference type="Proteomes" id="UP000248857">
    <property type="component" value="Unassembled WGS sequence"/>
</dbReference>
<evidence type="ECO:0000259" key="1">
    <source>
        <dbReference type="Pfam" id="PF14261"/>
    </source>
</evidence>
<dbReference type="EMBL" id="PQWO01000037">
    <property type="protein sequence ID" value="PZD70446.1"/>
    <property type="molecule type" value="Genomic_DNA"/>
</dbReference>
<dbReference type="Pfam" id="PF14261">
    <property type="entry name" value="DUF4351"/>
    <property type="match status" value="1"/>
</dbReference>
<keyword evidence="3" id="KW-1185">Reference proteome</keyword>
<dbReference type="PANTHER" id="PTHR34613">
    <property type="entry name" value="SLL0800 PROTEIN"/>
    <property type="match status" value="1"/>
</dbReference>
<evidence type="ECO:0000313" key="2">
    <source>
        <dbReference type="EMBL" id="PZD70446.1"/>
    </source>
</evidence>
<sequence length="83" mass="9251">MVAAAAILAGLSLERSFINRVLRKEIMQQSVIYQDIKDEGRVEGREEGRLEESQSLVLRQLNRRIGEIPAEAIADSIAVSRAD</sequence>
<feature type="domain" description="DUF4351" evidence="1">
    <location>
        <begin position="46"/>
        <end position="75"/>
    </location>
</feature>
<dbReference type="AlphaFoldDB" id="A0A2W1J8H6"/>
<comment type="caution">
    <text evidence="2">The sequence shown here is derived from an EMBL/GenBank/DDBJ whole genome shotgun (WGS) entry which is preliminary data.</text>
</comment>
<gene>
    <name evidence="2" type="ORF">C1752_12229</name>
</gene>
<evidence type="ECO:0000313" key="3">
    <source>
        <dbReference type="Proteomes" id="UP000248857"/>
    </source>
</evidence>
<name>A0A2W1J8H6_9CYAN</name>
<dbReference type="PANTHER" id="PTHR34613:SF1">
    <property type="entry name" value="SLL6017 PROTEIN"/>
    <property type="match status" value="1"/>
</dbReference>
<reference evidence="2 3" key="1">
    <citation type="journal article" date="2018" name="Sci. Rep.">
        <title>A novel species of the marine cyanobacterium Acaryochloris with a unique pigment content and lifestyle.</title>
        <authorList>
            <person name="Partensky F."/>
            <person name="Six C."/>
            <person name="Ratin M."/>
            <person name="Garczarek L."/>
            <person name="Vaulot D."/>
            <person name="Probert I."/>
            <person name="Calteau A."/>
            <person name="Gourvil P."/>
            <person name="Marie D."/>
            <person name="Grebert T."/>
            <person name="Bouchier C."/>
            <person name="Le Panse S."/>
            <person name="Gachenot M."/>
            <person name="Rodriguez F."/>
            <person name="Garrido J.L."/>
        </authorList>
    </citation>
    <scope>NUCLEOTIDE SEQUENCE [LARGE SCALE GENOMIC DNA]</scope>
    <source>
        <strain evidence="2 3">RCC1774</strain>
    </source>
</reference>
<organism evidence="2 3">
    <name type="scientific">Acaryochloris thomasi RCC1774</name>
    <dbReference type="NCBI Taxonomy" id="1764569"/>
    <lineage>
        <taxon>Bacteria</taxon>
        <taxon>Bacillati</taxon>
        <taxon>Cyanobacteriota</taxon>
        <taxon>Cyanophyceae</taxon>
        <taxon>Acaryochloridales</taxon>
        <taxon>Acaryochloridaceae</taxon>
        <taxon>Acaryochloris</taxon>
        <taxon>Acaryochloris thomasi</taxon>
    </lineage>
</organism>
<accession>A0A2W1J8H6</accession>
<protein>
    <recommendedName>
        <fullName evidence="1">DUF4351 domain-containing protein</fullName>
    </recommendedName>
</protein>